<evidence type="ECO:0008006" key="4">
    <source>
        <dbReference type="Google" id="ProtNLM"/>
    </source>
</evidence>
<keyword evidence="3" id="KW-1185">Reference proteome</keyword>
<dbReference type="AlphaFoldDB" id="A0A284S335"/>
<proteinExistence type="predicted"/>
<dbReference type="STRING" id="47428.A0A284S335"/>
<reference evidence="3" key="1">
    <citation type="journal article" date="2017" name="Nat. Ecol. Evol.">
        <title>Genome expansion and lineage-specific genetic innovations in the forest pathogenic fungi Armillaria.</title>
        <authorList>
            <person name="Sipos G."/>
            <person name="Prasanna A.N."/>
            <person name="Walter M.C."/>
            <person name="O'Connor E."/>
            <person name="Balint B."/>
            <person name="Krizsan K."/>
            <person name="Kiss B."/>
            <person name="Hess J."/>
            <person name="Varga T."/>
            <person name="Slot J."/>
            <person name="Riley R."/>
            <person name="Boka B."/>
            <person name="Rigling D."/>
            <person name="Barry K."/>
            <person name="Lee J."/>
            <person name="Mihaltcheva S."/>
            <person name="LaButti K."/>
            <person name="Lipzen A."/>
            <person name="Waldron R."/>
            <person name="Moloney N.M."/>
            <person name="Sperisen C."/>
            <person name="Kredics L."/>
            <person name="Vagvoelgyi C."/>
            <person name="Patrignani A."/>
            <person name="Fitzpatrick D."/>
            <person name="Nagy I."/>
            <person name="Doyle S."/>
            <person name="Anderson J.B."/>
            <person name="Grigoriev I.V."/>
            <person name="Gueldener U."/>
            <person name="Muensterkoetter M."/>
            <person name="Nagy L.G."/>
        </authorList>
    </citation>
    <scope>NUCLEOTIDE SEQUENCE [LARGE SCALE GENOMIC DNA]</scope>
    <source>
        <strain evidence="3">C18/9</strain>
    </source>
</reference>
<evidence type="ECO:0000256" key="1">
    <source>
        <dbReference type="SAM" id="Coils"/>
    </source>
</evidence>
<dbReference type="EMBL" id="FUEG01000028">
    <property type="protein sequence ID" value="SJL15432.1"/>
    <property type="molecule type" value="Genomic_DNA"/>
</dbReference>
<dbReference type="OrthoDB" id="3365698at2759"/>
<name>A0A284S335_ARMOS</name>
<keyword evidence="1" id="KW-0175">Coiled coil</keyword>
<feature type="coiled-coil region" evidence="1">
    <location>
        <begin position="57"/>
        <end position="84"/>
    </location>
</feature>
<evidence type="ECO:0000313" key="3">
    <source>
        <dbReference type="Proteomes" id="UP000219338"/>
    </source>
</evidence>
<organism evidence="2 3">
    <name type="scientific">Armillaria ostoyae</name>
    <name type="common">Armillaria root rot fungus</name>
    <dbReference type="NCBI Taxonomy" id="47428"/>
    <lineage>
        <taxon>Eukaryota</taxon>
        <taxon>Fungi</taxon>
        <taxon>Dikarya</taxon>
        <taxon>Basidiomycota</taxon>
        <taxon>Agaricomycotina</taxon>
        <taxon>Agaricomycetes</taxon>
        <taxon>Agaricomycetidae</taxon>
        <taxon>Agaricales</taxon>
        <taxon>Marasmiineae</taxon>
        <taxon>Physalacriaceae</taxon>
        <taxon>Armillaria</taxon>
    </lineage>
</organism>
<evidence type="ECO:0000313" key="2">
    <source>
        <dbReference type="EMBL" id="SJL15432.1"/>
    </source>
</evidence>
<dbReference type="Proteomes" id="UP000219338">
    <property type="component" value="Unassembled WGS sequence"/>
</dbReference>
<gene>
    <name evidence="2" type="ORF">ARMOST_18929</name>
</gene>
<sequence length="529" mass="59132">MAAAVEHLLPTLKCATCGHVFLRPETAQMPLSARVKGLLKSNIPPLHEDRLELVKIVAQSSRAVVDLEQRITEAQEMLDGLVRECAVSAEHLKNAKALLHPIRTLSDDILREIFVHCGKEWDDFCLTHTPHDSNKTTLPPWTISQVSRQWRGVAVSTSCLWSSISLDIPSYPANHAISLSFKFGLCLQRAPQCDLALRIDSKTDLSGHPIFPMLLMSMSRWKRLCIDVPRETLHSLSAYAGFLVSLSTLIINDTPGCTEHLSPINTFHLASSLKNLDVDPQIAVHLQLPWKQLTRLSSCGAHSRRSLEILEKAQGVDASIKTLLFIFRKAKIPPFPLGESDAPVLLPNVDFIAAGEKASTSSSVARFFKYIKTPSLNRLFLHYAHDESVEFPAIPPDIRITYLTIYCNLAAQARTTKRLIDFLSAAQSLDTLVLHTKDIGKVLISKLARESDRQNILPCLTGLDLRQSTYTVDHAIIVDMIASRRKRQKDDESLLEEVRLDSPLVLDDPQVAAQWKKLCEERLEVEYGS</sequence>
<protein>
    <recommendedName>
        <fullName evidence="4">F-box domain-containing protein</fullName>
    </recommendedName>
</protein>
<accession>A0A284S335</accession>